<dbReference type="AlphaFoldDB" id="A0A285F7G0"/>
<evidence type="ECO:0000313" key="4">
    <source>
        <dbReference type="Proteomes" id="UP000295404"/>
    </source>
</evidence>
<evidence type="ECO:0000313" key="1">
    <source>
        <dbReference type="EMBL" id="SNY06141.1"/>
    </source>
</evidence>
<evidence type="ECO:0000313" key="3">
    <source>
        <dbReference type="Proteomes" id="UP000217726"/>
    </source>
</evidence>
<reference evidence="1" key="1">
    <citation type="submission" date="2017-09" db="EMBL/GenBank/DDBJ databases">
        <authorList>
            <person name="Ehlers B."/>
            <person name="Leendertz F.H."/>
        </authorList>
    </citation>
    <scope>NUCLEOTIDE SEQUENCE [LARGE SCALE GENOMIC DNA]</scope>
    <source>
        <strain evidence="1">WG-1MB</strain>
    </source>
</reference>
<reference evidence="2 4" key="3">
    <citation type="submission" date="2019-03" db="EMBL/GenBank/DDBJ databases">
        <title>Subsurface microbial communities from deep shales in Ohio and West Virginia, USA.</title>
        <authorList>
            <person name="Wrighton K."/>
        </authorList>
    </citation>
    <scope>NUCLEOTIDE SEQUENCE [LARGE SCALE GENOMIC DNA]</scope>
    <source>
        <strain evidence="2 4">WG1_MB</strain>
    </source>
</reference>
<protein>
    <submittedName>
        <fullName evidence="1">Uncharacterized protein</fullName>
    </submittedName>
</protein>
<keyword evidence="3" id="KW-1185">Reference proteome</keyword>
<dbReference type="Proteomes" id="UP000295404">
    <property type="component" value="Unassembled WGS sequence"/>
</dbReference>
<organism evidence="1 3">
    <name type="scientific">Methanohalophilus euhalobius</name>
    <dbReference type="NCBI Taxonomy" id="51203"/>
    <lineage>
        <taxon>Archaea</taxon>
        <taxon>Methanobacteriati</taxon>
        <taxon>Methanobacteriota</taxon>
        <taxon>Stenosarchaea group</taxon>
        <taxon>Methanomicrobia</taxon>
        <taxon>Methanosarcinales</taxon>
        <taxon>Methanosarcinaceae</taxon>
        <taxon>Methanohalophilus</taxon>
    </lineage>
</organism>
<name>A0A285F7G0_9EURY</name>
<gene>
    <name evidence="2" type="ORF">C7960_1603</name>
    <name evidence="1" type="ORF">SAMN06295989_10337</name>
</gene>
<proteinExistence type="predicted"/>
<reference evidence="3" key="2">
    <citation type="submission" date="2017-09" db="EMBL/GenBank/DDBJ databases">
        <authorList>
            <person name="Varghese N."/>
            <person name="Submissions S."/>
        </authorList>
    </citation>
    <scope>NUCLEOTIDE SEQUENCE [LARGE SCALE GENOMIC DNA]</scope>
    <source>
        <strain evidence="3">WG-1MB</strain>
    </source>
</reference>
<accession>A0A285F7G0</accession>
<dbReference type="EMBL" id="OBDR01000003">
    <property type="protein sequence ID" value="SNY06141.1"/>
    <property type="molecule type" value="Genomic_DNA"/>
</dbReference>
<dbReference type="Proteomes" id="UP000217726">
    <property type="component" value="Unassembled WGS sequence"/>
</dbReference>
<sequence length="55" mass="5956">MLTFPIIYYTKMLAYLNGGGMSGLGSGGTKKGIKTRSSIHPYVSLVYTLFPCSYA</sequence>
<evidence type="ECO:0000313" key="2">
    <source>
        <dbReference type="EMBL" id="TCL12357.1"/>
    </source>
</evidence>
<dbReference type="EMBL" id="SMMS01000001">
    <property type="protein sequence ID" value="TCL12357.1"/>
    <property type="molecule type" value="Genomic_DNA"/>
</dbReference>